<sequence length="127" mass="14174">MEWASKVMGFASRAASKNTMINVFLVGSFVALSIRSVNQQNNMEALEAEKDSLVTANKAMKKTMWDWKQQLFAEASAENSLVPLSKLKAIYGEVSTVPSELEKATDSKHLWIYGVILLEIRTFILST</sequence>
<protein>
    <recommendedName>
        <fullName evidence="4">ATP synthase protein MI25</fullName>
    </recommendedName>
</protein>
<dbReference type="AlphaFoldDB" id="A0ABC8THV3"/>
<keyword evidence="1" id="KW-0175">Coiled coil</keyword>
<comment type="caution">
    <text evidence="2">The sequence shown here is derived from an EMBL/GenBank/DDBJ whole genome shotgun (WGS) entry which is preliminary data.</text>
</comment>
<feature type="coiled-coil region" evidence="1">
    <location>
        <begin position="36"/>
        <end position="63"/>
    </location>
</feature>
<evidence type="ECO:0008006" key="4">
    <source>
        <dbReference type="Google" id="ProtNLM"/>
    </source>
</evidence>
<dbReference type="Proteomes" id="UP001642360">
    <property type="component" value="Unassembled WGS sequence"/>
</dbReference>
<dbReference type="PANTHER" id="PTHR38355">
    <property type="entry name" value="OS06G0149500 PROTEIN"/>
    <property type="match status" value="1"/>
</dbReference>
<name>A0ABC8THV3_9AQUA</name>
<organism evidence="2 3">
    <name type="scientific">Ilex paraguariensis</name>
    <name type="common">yerba mate</name>
    <dbReference type="NCBI Taxonomy" id="185542"/>
    <lineage>
        <taxon>Eukaryota</taxon>
        <taxon>Viridiplantae</taxon>
        <taxon>Streptophyta</taxon>
        <taxon>Embryophyta</taxon>
        <taxon>Tracheophyta</taxon>
        <taxon>Spermatophyta</taxon>
        <taxon>Magnoliopsida</taxon>
        <taxon>eudicotyledons</taxon>
        <taxon>Gunneridae</taxon>
        <taxon>Pentapetalae</taxon>
        <taxon>asterids</taxon>
        <taxon>campanulids</taxon>
        <taxon>Aquifoliales</taxon>
        <taxon>Aquifoliaceae</taxon>
        <taxon>Ilex</taxon>
    </lineage>
</organism>
<reference evidence="2 3" key="1">
    <citation type="submission" date="2024-02" db="EMBL/GenBank/DDBJ databases">
        <authorList>
            <person name="Vignale AGUSTIN F."/>
            <person name="Sosa J E."/>
            <person name="Modenutti C."/>
        </authorList>
    </citation>
    <scope>NUCLEOTIDE SEQUENCE [LARGE SCALE GENOMIC DNA]</scope>
</reference>
<dbReference type="EMBL" id="CAUOFW020005214">
    <property type="protein sequence ID" value="CAK9169035.1"/>
    <property type="molecule type" value="Genomic_DNA"/>
</dbReference>
<proteinExistence type="predicted"/>
<evidence type="ECO:0000313" key="3">
    <source>
        <dbReference type="Proteomes" id="UP001642360"/>
    </source>
</evidence>
<evidence type="ECO:0000256" key="1">
    <source>
        <dbReference type="SAM" id="Coils"/>
    </source>
</evidence>
<dbReference type="PANTHER" id="PTHR38355:SF1">
    <property type="entry name" value="OS06G0149500 PROTEIN"/>
    <property type="match status" value="1"/>
</dbReference>
<accession>A0ABC8THV3</accession>
<evidence type="ECO:0000313" key="2">
    <source>
        <dbReference type="EMBL" id="CAK9169035.1"/>
    </source>
</evidence>
<gene>
    <name evidence="2" type="ORF">ILEXP_LOCUS38467</name>
</gene>
<keyword evidence="3" id="KW-1185">Reference proteome</keyword>